<reference evidence="12 13" key="1">
    <citation type="submission" date="2019-07" db="EMBL/GenBank/DDBJ databases">
        <title>Luteimonas sp. YD-1 nov., isolated from acidic soil.</title>
        <authorList>
            <person name="Zhou J."/>
        </authorList>
    </citation>
    <scope>NUCLEOTIDE SEQUENCE [LARGE SCALE GENOMIC DNA]</scope>
    <source>
        <strain evidence="12 13">YD-1</strain>
    </source>
</reference>
<comment type="caution">
    <text evidence="12">The sequence shown here is derived from an EMBL/GenBank/DDBJ whole genome shotgun (WGS) entry which is preliminary data.</text>
</comment>
<evidence type="ECO:0000256" key="2">
    <source>
        <dbReference type="ARBA" id="ARBA00021549"/>
    </source>
</evidence>
<keyword evidence="4" id="KW-0488">Methylation</keyword>
<keyword evidence="3" id="KW-1003">Cell membrane</keyword>
<dbReference type="EMBL" id="VOHE01000003">
    <property type="protein sequence ID" value="TWT19771.1"/>
    <property type="molecule type" value="Genomic_DNA"/>
</dbReference>
<dbReference type="PROSITE" id="PS00409">
    <property type="entry name" value="PROKAR_NTER_METHYL"/>
    <property type="match status" value="1"/>
</dbReference>
<dbReference type="AlphaFoldDB" id="A0A5C5TZX6"/>
<feature type="domain" description="General secretion pathway GspH" evidence="11">
    <location>
        <begin position="47"/>
        <end position="159"/>
    </location>
</feature>
<evidence type="ECO:0000256" key="10">
    <source>
        <dbReference type="ARBA" id="ARBA00030775"/>
    </source>
</evidence>
<proteinExistence type="inferred from homology"/>
<comment type="subcellular location">
    <subcellularLocation>
        <location evidence="1">Cell inner membrane</location>
        <topology evidence="1">Single-pass membrane protein</topology>
    </subcellularLocation>
</comment>
<dbReference type="SUPFAM" id="SSF54523">
    <property type="entry name" value="Pili subunits"/>
    <property type="match status" value="1"/>
</dbReference>
<dbReference type="Gene3D" id="3.55.40.10">
    <property type="entry name" value="minor pseudopilin epsh domain"/>
    <property type="match status" value="1"/>
</dbReference>
<dbReference type="Proteomes" id="UP000315949">
    <property type="component" value="Unassembled WGS sequence"/>
</dbReference>
<evidence type="ECO:0000256" key="4">
    <source>
        <dbReference type="ARBA" id="ARBA00022481"/>
    </source>
</evidence>
<comment type="similarity">
    <text evidence="9">Belongs to the GSP H family.</text>
</comment>
<evidence type="ECO:0000256" key="8">
    <source>
        <dbReference type="ARBA" id="ARBA00023136"/>
    </source>
</evidence>
<dbReference type="GO" id="GO:0005886">
    <property type="term" value="C:plasma membrane"/>
    <property type="evidence" value="ECO:0007669"/>
    <property type="project" value="UniProtKB-SubCell"/>
</dbReference>
<dbReference type="Pfam" id="PF12019">
    <property type="entry name" value="GspH"/>
    <property type="match status" value="1"/>
</dbReference>
<organism evidence="12 13">
    <name type="scientific">Luteimonas wenzhouensis</name>
    <dbReference type="NCBI Taxonomy" id="2599615"/>
    <lineage>
        <taxon>Bacteria</taxon>
        <taxon>Pseudomonadati</taxon>
        <taxon>Pseudomonadota</taxon>
        <taxon>Gammaproteobacteria</taxon>
        <taxon>Lysobacterales</taxon>
        <taxon>Lysobacteraceae</taxon>
        <taxon>Luteimonas</taxon>
    </lineage>
</organism>
<evidence type="ECO:0000256" key="7">
    <source>
        <dbReference type="ARBA" id="ARBA00022989"/>
    </source>
</evidence>
<keyword evidence="8" id="KW-0472">Membrane</keyword>
<evidence type="ECO:0000256" key="6">
    <source>
        <dbReference type="ARBA" id="ARBA00022692"/>
    </source>
</evidence>
<dbReference type="GO" id="GO:0015628">
    <property type="term" value="P:protein secretion by the type II secretion system"/>
    <property type="evidence" value="ECO:0007669"/>
    <property type="project" value="InterPro"/>
</dbReference>
<dbReference type="InterPro" id="IPR022346">
    <property type="entry name" value="T2SS_GspH"/>
</dbReference>
<gene>
    <name evidence="12" type="ORF">FQY79_08070</name>
</gene>
<evidence type="ECO:0000313" key="12">
    <source>
        <dbReference type="EMBL" id="TWT19771.1"/>
    </source>
</evidence>
<evidence type="ECO:0000256" key="9">
    <source>
        <dbReference type="ARBA" id="ARBA00025772"/>
    </source>
</evidence>
<protein>
    <recommendedName>
        <fullName evidence="2">Type II secretion system protein H</fullName>
    </recommendedName>
    <alternativeName>
        <fullName evidence="10">General secretion pathway protein H</fullName>
    </alternativeName>
</protein>
<dbReference type="OrthoDB" id="2313614at2"/>
<evidence type="ECO:0000259" key="11">
    <source>
        <dbReference type="Pfam" id="PF12019"/>
    </source>
</evidence>
<name>A0A5C5TZX6_9GAMM</name>
<dbReference type="InterPro" id="IPR045584">
    <property type="entry name" value="Pilin-like"/>
</dbReference>
<keyword evidence="5" id="KW-0997">Cell inner membrane</keyword>
<evidence type="ECO:0000256" key="1">
    <source>
        <dbReference type="ARBA" id="ARBA00004377"/>
    </source>
</evidence>
<dbReference type="GO" id="GO:0015627">
    <property type="term" value="C:type II protein secretion system complex"/>
    <property type="evidence" value="ECO:0007669"/>
    <property type="project" value="InterPro"/>
</dbReference>
<accession>A0A5C5TZX6</accession>
<evidence type="ECO:0000313" key="13">
    <source>
        <dbReference type="Proteomes" id="UP000315949"/>
    </source>
</evidence>
<evidence type="ECO:0000256" key="3">
    <source>
        <dbReference type="ARBA" id="ARBA00022475"/>
    </source>
</evidence>
<evidence type="ECO:0000256" key="5">
    <source>
        <dbReference type="ARBA" id="ARBA00022519"/>
    </source>
</evidence>
<keyword evidence="13" id="KW-1185">Reference proteome</keyword>
<keyword evidence="7" id="KW-1133">Transmembrane helix</keyword>
<keyword evidence="6" id="KW-0812">Transmembrane</keyword>
<dbReference type="InterPro" id="IPR012902">
    <property type="entry name" value="N_methyl_site"/>
</dbReference>
<sequence>MMHERIRGLSLIEAMVVLALAASLVLAGVPAFAEAIQRNRVTLALHLLMADMAMARSTAVIRGEQVVVCPMDRSGGCSTASDWSRGWLVFVDLDGDRRPGAAEQVLRATDAPTGPGFALRSSRPYLRYQRDGRSAHSNLTVHVCRHGSVAGQVVVNNHGRARSTRPAAGLPCPAG</sequence>